<keyword evidence="2" id="KW-1185">Reference proteome</keyword>
<sequence length="256" mass="27104">MVLVGAAAQPSLLDRTRDLDPSSREGKAALNSLAEQAVGLAGGHTKREKGTHLHALSEVVDQGAPLPSGTCPADLADMAAYKLSTVAFDVMAMEKFVVVPELGVGGTFDRMVRYSGPGPDGERIEGLFIADLKTGSVEYGSLKIASQLAVYSRGELYDHSRFPADLSDATAFARWKKREVPADDAASAYSPLPPVSQEWGIVVHLPAGTGECTLYWADLRLGWAAAKLAGEVRAMRGVKGALRRFAPEVALPATIA</sequence>
<evidence type="ECO:0000313" key="1">
    <source>
        <dbReference type="EMBL" id="MEU3709022.1"/>
    </source>
</evidence>
<evidence type="ECO:0000313" key="2">
    <source>
        <dbReference type="Proteomes" id="UP001550853"/>
    </source>
</evidence>
<protein>
    <recommendedName>
        <fullName evidence="3">PD-(D/E)XK endonuclease-like domain-containing protein</fullName>
    </recommendedName>
</protein>
<organism evidence="1 2">
    <name type="scientific">Streptomyces catenulae</name>
    <dbReference type="NCBI Taxonomy" id="66875"/>
    <lineage>
        <taxon>Bacteria</taxon>
        <taxon>Bacillati</taxon>
        <taxon>Actinomycetota</taxon>
        <taxon>Actinomycetes</taxon>
        <taxon>Kitasatosporales</taxon>
        <taxon>Streptomycetaceae</taxon>
        <taxon>Streptomyces</taxon>
    </lineage>
</organism>
<name>A0ABV2YTF5_9ACTN</name>
<evidence type="ECO:0008006" key="3">
    <source>
        <dbReference type="Google" id="ProtNLM"/>
    </source>
</evidence>
<reference evidence="1 2" key="1">
    <citation type="submission" date="2024-06" db="EMBL/GenBank/DDBJ databases">
        <title>The Natural Products Discovery Center: Release of the First 8490 Sequenced Strains for Exploring Actinobacteria Biosynthetic Diversity.</title>
        <authorList>
            <person name="Kalkreuter E."/>
            <person name="Kautsar S.A."/>
            <person name="Yang D."/>
            <person name="Bader C.D."/>
            <person name="Teijaro C.N."/>
            <person name="Fluegel L."/>
            <person name="Davis C.M."/>
            <person name="Simpson J.R."/>
            <person name="Lauterbach L."/>
            <person name="Steele A.D."/>
            <person name="Gui C."/>
            <person name="Meng S."/>
            <person name="Li G."/>
            <person name="Viehrig K."/>
            <person name="Ye F."/>
            <person name="Su P."/>
            <person name="Kiefer A.F."/>
            <person name="Nichols A."/>
            <person name="Cepeda A.J."/>
            <person name="Yan W."/>
            <person name="Fan B."/>
            <person name="Jiang Y."/>
            <person name="Adhikari A."/>
            <person name="Zheng C.-J."/>
            <person name="Schuster L."/>
            <person name="Cowan T.M."/>
            <person name="Smanski M.J."/>
            <person name="Chevrette M.G."/>
            <person name="De Carvalho L.P.S."/>
            <person name="Shen B."/>
        </authorList>
    </citation>
    <scope>NUCLEOTIDE SEQUENCE [LARGE SCALE GENOMIC DNA]</scope>
    <source>
        <strain evidence="1 2">NPDC033039</strain>
    </source>
</reference>
<proteinExistence type="predicted"/>
<accession>A0ABV2YTF5</accession>
<dbReference type="Proteomes" id="UP001550853">
    <property type="component" value="Unassembled WGS sequence"/>
</dbReference>
<comment type="caution">
    <text evidence="1">The sequence shown here is derived from an EMBL/GenBank/DDBJ whole genome shotgun (WGS) entry which is preliminary data.</text>
</comment>
<gene>
    <name evidence="1" type="ORF">AB0E61_02865</name>
</gene>
<dbReference type="EMBL" id="JBEZVI010000002">
    <property type="protein sequence ID" value="MEU3709022.1"/>
    <property type="molecule type" value="Genomic_DNA"/>
</dbReference>
<dbReference type="RefSeq" id="WP_245655080.1">
    <property type="nucleotide sequence ID" value="NZ_JBEZVI010000002.1"/>
</dbReference>